<keyword evidence="1" id="KW-0472">Membrane</keyword>
<keyword evidence="3" id="KW-1185">Reference proteome</keyword>
<dbReference type="AlphaFoldDB" id="A0A2Z2HSZ2"/>
<feature type="transmembrane region" description="Helical" evidence="1">
    <location>
        <begin position="33"/>
        <end position="51"/>
    </location>
</feature>
<organism evidence="2 3">
    <name type="scientific">Candidatus Nitrosomarinus catalinensis</name>
    <dbReference type="NCBI Taxonomy" id="1898749"/>
    <lineage>
        <taxon>Archaea</taxon>
        <taxon>Nitrososphaerota</taxon>
        <taxon>Nitrososphaeria</taxon>
        <taxon>Nitrosopumilales</taxon>
        <taxon>Nitrosopumilaceae</taxon>
        <taxon>Candidatus Nitrosomarinus</taxon>
    </lineage>
</organism>
<name>A0A2Z2HSZ2_9ARCH</name>
<sequence>MSTLGKVVAVVVLLFGAWFAIVGIIMPEVRFDYVRIATVVLIGFGIAIAMLDRKFNRK</sequence>
<evidence type="ECO:0000256" key="1">
    <source>
        <dbReference type="SAM" id="Phobius"/>
    </source>
</evidence>
<dbReference type="RefSeq" id="WP_192866215.1">
    <property type="nucleotide sequence ID" value="NZ_CP021324.1"/>
</dbReference>
<feature type="transmembrane region" description="Helical" evidence="1">
    <location>
        <begin position="7"/>
        <end position="27"/>
    </location>
</feature>
<gene>
    <name evidence="2" type="ORF">NMSP_0709</name>
</gene>
<dbReference type="KEGG" id="nct:NMSP_0709"/>
<protein>
    <submittedName>
        <fullName evidence="2">Uncharacterized protein</fullName>
    </submittedName>
</protein>
<reference evidence="2 3" key="1">
    <citation type="journal article" date="2017" name="Environ. Microbiol.">
        <title>Genome and epigenome of a novel marine Thaumarchaeota strain suggest viral infection, phosphorothioation DNA modification and multiple restriction systems.</title>
        <authorList>
            <person name="Ahlgren N.A."/>
            <person name="Chen Y."/>
            <person name="Needham D.M."/>
            <person name="Parada A.E."/>
            <person name="Sachdeva R."/>
            <person name="Trinh V."/>
            <person name="Chen T."/>
            <person name="Fuhrman J.A."/>
        </authorList>
    </citation>
    <scope>NUCLEOTIDE SEQUENCE [LARGE SCALE GENOMIC DNA]</scope>
    <source>
        <strain evidence="2 3">SPOT01</strain>
    </source>
</reference>
<evidence type="ECO:0000313" key="3">
    <source>
        <dbReference type="Proteomes" id="UP000249949"/>
    </source>
</evidence>
<keyword evidence="1" id="KW-1133">Transmembrane helix</keyword>
<accession>A0A2Z2HSZ2</accession>
<dbReference type="EMBL" id="CP021324">
    <property type="protein sequence ID" value="ARS64330.1"/>
    <property type="molecule type" value="Genomic_DNA"/>
</dbReference>
<evidence type="ECO:0000313" key="2">
    <source>
        <dbReference type="EMBL" id="ARS64330.1"/>
    </source>
</evidence>
<keyword evidence="1" id="KW-0812">Transmembrane</keyword>
<proteinExistence type="predicted"/>
<dbReference type="Proteomes" id="UP000249949">
    <property type="component" value="Chromosome"/>
</dbReference>
<dbReference type="GeneID" id="59167092"/>